<dbReference type="AlphaFoldDB" id="A0A2J0Q7M1"/>
<dbReference type="CDD" id="cd06223">
    <property type="entry name" value="PRTases_typeI"/>
    <property type="match status" value="1"/>
</dbReference>
<gene>
    <name evidence="1" type="ORF">COV29_01990</name>
</gene>
<evidence type="ECO:0008006" key="3">
    <source>
        <dbReference type="Google" id="ProtNLM"/>
    </source>
</evidence>
<evidence type="ECO:0000313" key="2">
    <source>
        <dbReference type="Proteomes" id="UP000228496"/>
    </source>
</evidence>
<dbReference type="Proteomes" id="UP000228496">
    <property type="component" value="Unassembled WGS sequence"/>
</dbReference>
<comment type="caution">
    <text evidence="1">The sequence shown here is derived from an EMBL/GenBank/DDBJ whole genome shotgun (WGS) entry which is preliminary data.</text>
</comment>
<organism evidence="1 2">
    <name type="scientific">Candidatus Yanofskybacteria bacterium CG10_big_fil_rev_8_21_14_0_10_36_16</name>
    <dbReference type="NCBI Taxonomy" id="1975096"/>
    <lineage>
        <taxon>Bacteria</taxon>
        <taxon>Candidatus Yanofskyibacteriota</taxon>
    </lineage>
</organism>
<dbReference type="Gene3D" id="3.40.50.2020">
    <property type="match status" value="2"/>
</dbReference>
<evidence type="ECO:0000313" key="1">
    <source>
        <dbReference type="EMBL" id="PJE51024.1"/>
    </source>
</evidence>
<dbReference type="InterPro" id="IPR029057">
    <property type="entry name" value="PRTase-like"/>
</dbReference>
<name>A0A2J0Q7M1_9BACT</name>
<dbReference type="InterPro" id="IPR000836">
    <property type="entry name" value="PRTase_dom"/>
</dbReference>
<proteinExistence type="predicted"/>
<dbReference type="SUPFAM" id="SSF53271">
    <property type="entry name" value="PRTase-like"/>
    <property type="match status" value="1"/>
</dbReference>
<dbReference type="EMBL" id="PCXQ01000004">
    <property type="protein sequence ID" value="PJE51024.1"/>
    <property type="molecule type" value="Genomic_DNA"/>
</dbReference>
<sequence length="127" mass="14994">MNKKFYSWVQFDRDVVKIARWAHKQNFKNIYGVPRGGMPLAVSLSHKLDLPLIWDKEKITAKTLIADDIADSGETLKRLIGKRRIKTATLYFDEKSIFLPSFYCRLKKGWIIFPWETRHSSKYDRTV</sequence>
<reference evidence="1 2" key="1">
    <citation type="submission" date="2017-09" db="EMBL/GenBank/DDBJ databases">
        <title>Depth-based differentiation of microbial function through sediment-hosted aquifers and enrichment of novel symbionts in the deep terrestrial subsurface.</title>
        <authorList>
            <person name="Probst A.J."/>
            <person name="Ladd B."/>
            <person name="Jarett J.K."/>
            <person name="Geller-Mcgrath D.E."/>
            <person name="Sieber C.M."/>
            <person name="Emerson J.B."/>
            <person name="Anantharaman K."/>
            <person name="Thomas B.C."/>
            <person name="Malmstrom R."/>
            <person name="Stieglmeier M."/>
            <person name="Klingl A."/>
            <person name="Woyke T."/>
            <person name="Ryan C.M."/>
            <person name="Banfield J.F."/>
        </authorList>
    </citation>
    <scope>NUCLEOTIDE SEQUENCE [LARGE SCALE GENOMIC DNA]</scope>
    <source>
        <strain evidence="1">CG10_big_fil_rev_8_21_14_0_10_36_16</strain>
    </source>
</reference>
<accession>A0A2J0Q7M1</accession>
<protein>
    <recommendedName>
        <fullName evidence="3">Phosphoribosyltransferase</fullName>
    </recommendedName>
</protein>